<proteinExistence type="predicted"/>
<dbReference type="Proteomes" id="UP000005737">
    <property type="component" value="Unassembled WGS sequence"/>
</dbReference>
<dbReference type="STRING" id="183.GCA_002009735_01761"/>
<dbReference type="PROSITE" id="PS51257">
    <property type="entry name" value="PROKAR_LIPOPROTEIN"/>
    <property type="match status" value="1"/>
</dbReference>
<dbReference type="EMBL" id="JH597773">
    <property type="protein sequence ID" value="EHQ05689.1"/>
    <property type="molecule type" value="Genomic_DNA"/>
</dbReference>
<reference evidence="1 2" key="1">
    <citation type="submission" date="2011-10" db="EMBL/GenBank/DDBJ databases">
        <title>The Improved High-Quality Draft genome of Leptonema illini DSM 21528.</title>
        <authorList>
            <consortium name="US DOE Joint Genome Institute (JGI-PGF)"/>
            <person name="Lucas S."/>
            <person name="Copeland A."/>
            <person name="Lapidus A."/>
            <person name="Glavina del Rio T."/>
            <person name="Dalin E."/>
            <person name="Tice H."/>
            <person name="Bruce D."/>
            <person name="Goodwin L."/>
            <person name="Pitluck S."/>
            <person name="Peters L."/>
            <person name="Mikhailova N."/>
            <person name="Held B."/>
            <person name="Kyrpides N."/>
            <person name="Mavromatis K."/>
            <person name="Ivanova N."/>
            <person name="Markowitz V."/>
            <person name="Cheng J.-F."/>
            <person name="Hugenholtz P."/>
            <person name="Woyke T."/>
            <person name="Wu D."/>
            <person name="Gronow S."/>
            <person name="Wellnitz S."/>
            <person name="Brambilla E.-M."/>
            <person name="Klenk H.-P."/>
            <person name="Eisen J.A."/>
        </authorList>
    </citation>
    <scope>NUCLEOTIDE SEQUENCE [LARGE SCALE GENOMIC DNA]</scope>
    <source>
        <strain evidence="1 2">DSM 21528</strain>
    </source>
</reference>
<organism evidence="1 2">
    <name type="scientific">Leptonema illini DSM 21528</name>
    <dbReference type="NCBI Taxonomy" id="929563"/>
    <lineage>
        <taxon>Bacteria</taxon>
        <taxon>Pseudomonadati</taxon>
        <taxon>Spirochaetota</taxon>
        <taxon>Spirochaetia</taxon>
        <taxon>Leptospirales</taxon>
        <taxon>Leptospiraceae</taxon>
        <taxon>Leptonema</taxon>
    </lineage>
</organism>
<dbReference type="InterPro" id="IPR032774">
    <property type="entry name" value="WG_beta_rep"/>
</dbReference>
<dbReference type="HOGENOM" id="CLU_517578_0_0_12"/>
<name>H2CFM4_9LEPT</name>
<accession>H2CFM4</accession>
<sequence>MRSVSTSLQAILMHRAAITLLAAISLFLLSCRSYPELPNKSLAPRLYVIVDQLAVRGFPAPGAAVITHLKEGNEVRPTGRLSANTNRIELRGQPFDEHWIEVQLTDGRSGWIFGGGLASSYPPSEDTFPEHFGLNQNGKLVIYSVRREAAIQTAISIRSPFFPDLSSYDAMSGLALLKDMDFNGTGHRSIHYVDRNGKARIQFEDNTYHRISSQIGYENIYMPFREGFAFIGLRADRGAPMDAYLADNGMVSRFIDADGRTYLEFKGAWRSAGFYNGVAVLVKSAGVDSDRHILIVHRNGRIIDLPGVWPAFDDHRQLHFQEGLFPIQSGTRGCGRYAAERREGIRYIDAEGRVMVRAPRDAIIGRHFHENYAVITVPDDTPGDHIRERHILLERSGGTRSGDFYYPSDVREGHFTACTEVTIEPTLGSWVCKWNMYSRFSAHMEKKGRVNDYSEKQGCSQDLYEWSTGGMQPLYGYKSCSTDRVVIPAQFSSAGPFMNGYARVKLKEGQWALIDMTGRIRWQPER</sequence>
<protein>
    <recommendedName>
        <fullName evidence="3">SH3b domain-containing protein</fullName>
    </recommendedName>
</protein>
<dbReference type="Pfam" id="PF14903">
    <property type="entry name" value="WG_beta_rep"/>
    <property type="match status" value="1"/>
</dbReference>
<evidence type="ECO:0008006" key="3">
    <source>
        <dbReference type="Google" id="ProtNLM"/>
    </source>
</evidence>
<evidence type="ECO:0000313" key="1">
    <source>
        <dbReference type="EMBL" id="EHQ05689.1"/>
    </source>
</evidence>
<evidence type="ECO:0000313" key="2">
    <source>
        <dbReference type="Proteomes" id="UP000005737"/>
    </source>
</evidence>
<gene>
    <name evidence="1" type="ORF">Lepil_0989</name>
</gene>
<dbReference type="AlphaFoldDB" id="H2CFM4"/>
<keyword evidence="2" id="KW-1185">Reference proteome</keyword>